<evidence type="ECO:0000313" key="7">
    <source>
        <dbReference type="Proteomes" id="UP001274896"/>
    </source>
</evidence>
<keyword evidence="4 5" id="KW-0472">Membrane</keyword>
<organism evidence="6 7">
    <name type="scientific">Hemibagrus guttatus</name>
    <dbReference type="NCBI Taxonomy" id="175788"/>
    <lineage>
        <taxon>Eukaryota</taxon>
        <taxon>Metazoa</taxon>
        <taxon>Chordata</taxon>
        <taxon>Craniata</taxon>
        <taxon>Vertebrata</taxon>
        <taxon>Euteleostomi</taxon>
        <taxon>Actinopterygii</taxon>
        <taxon>Neopterygii</taxon>
        <taxon>Teleostei</taxon>
        <taxon>Ostariophysi</taxon>
        <taxon>Siluriformes</taxon>
        <taxon>Bagridae</taxon>
        <taxon>Hemibagrus</taxon>
    </lineage>
</organism>
<feature type="transmembrane region" description="Helical" evidence="5">
    <location>
        <begin position="51"/>
        <end position="71"/>
    </location>
</feature>
<dbReference type="PANTHER" id="PTHR11040:SF58">
    <property type="entry name" value="ZINC TRANSPORTER ZIP1"/>
    <property type="match status" value="1"/>
</dbReference>
<dbReference type="InterPro" id="IPR003689">
    <property type="entry name" value="ZIP"/>
</dbReference>
<evidence type="ECO:0000313" key="6">
    <source>
        <dbReference type="EMBL" id="KAK3551821.1"/>
    </source>
</evidence>
<comment type="subcellular location">
    <subcellularLocation>
        <location evidence="1">Membrane</location>
        <topology evidence="1">Multi-pass membrane protein</topology>
    </subcellularLocation>
</comment>
<keyword evidence="2 5" id="KW-0812">Transmembrane</keyword>
<protein>
    <submittedName>
        <fullName evidence="6">Uncharacterized protein</fullName>
    </submittedName>
</protein>
<feature type="transmembrane region" description="Helical" evidence="5">
    <location>
        <begin position="105"/>
        <end position="124"/>
    </location>
</feature>
<dbReference type="EMBL" id="JAUCMX010000003">
    <property type="protein sequence ID" value="KAK3551821.1"/>
    <property type="molecule type" value="Genomic_DNA"/>
</dbReference>
<evidence type="ECO:0000256" key="5">
    <source>
        <dbReference type="SAM" id="Phobius"/>
    </source>
</evidence>
<proteinExistence type="predicted"/>
<accession>A0AAE0VAG4</accession>
<evidence type="ECO:0000256" key="1">
    <source>
        <dbReference type="ARBA" id="ARBA00004141"/>
    </source>
</evidence>
<evidence type="ECO:0000256" key="2">
    <source>
        <dbReference type="ARBA" id="ARBA00022692"/>
    </source>
</evidence>
<reference evidence="6" key="1">
    <citation type="submission" date="2023-06" db="EMBL/GenBank/DDBJ databases">
        <title>Male Hemibagrus guttatus genome.</title>
        <authorList>
            <person name="Bian C."/>
        </authorList>
    </citation>
    <scope>NUCLEOTIDE SEQUENCE</scope>
    <source>
        <strain evidence="6">Male_cb2023</strain>
        <tissue evidence="6">Muscle</tissue>
    </source>
</reference>
<dbReference type="PANTHER" id="PTHR11040">
    <property type="entry name" value="ZINC/IRON TRANSPORTER"/>
    <property type="match status" value="1"/>
</dbReference>
<dbReference type="Pfam" id="PF02535">
    <property type="entry name" value="Zip"/>
    <property type="match status" value="1"/>
</dbReference>
<gene>
    <name evidence="6" type="ORF">QTP70_029003</name>
</gene>
<name>A0AAE0VAG4_9TELE</name>
<keyword evidence="3 5" id="KW-1133">Transmembrane helix</keyword>
<dbReference type="GO" id="GO:0005886">
    <property type="term" value="C:plasma membrane"/>
    <property type="evidence" value="ECO:0007669"/>
    <property type="project" value="TreeGrafter"/>
</dbReference>
<keyword evidence="7" id="KW-1185">Reference proteome</keyword>
<dbReference type="GO" id="GO:0005385">
    <property type="term" value="F:zinc ion transmembrane transporter activity"/>
    <property type="evidence" value="ECO:0007669"/>
    <property type="project" value="TreeGrafter"/>
</dbReference>
<evidence type="ECO:0000256" key="3">
    <source>
        <dbReference type="ARBA" id="ARBA00022989"/>
    </source>
</evidence>
<feature type="transmembrane region" description="Helical" evidence="5">
    <location>
        <begin position="277"/>
        <end position="295"/>
    </location>
</feature>
<feature type="transmembrane region" description="Helical" evidence="5">
    <location>
        <begin position="214"/>
        <end position="233"/>
    </location>
</feature>
<feature type="transmembrane region" description="Helical" evidence="5">
    <location>
        <begin position="245"/>
        <end position="265"/>
    </location>
</feature>
<evidence type="ECO:0000256" key="4">
    <source>
        <dbReference type="ARBA" id="ARBA00023136"/>
    </source>
</evidence>
<sequence length="296" mass="32611">MMSLVSSVVNSVGSELVCVLVYVVCVLVCGFGALGALRVSWRSGSHSDARLSSLSCLSAGVFLASCLLDIIPNFLKEMRETFTELSVTGLVCPICPQLYFPVPEFIMSVGFLFLLVMEQLILTLRDERERQHRHKDGREEKEALLLCSPTVQPRPDLSLSPIRSSVLLLSLCLFFTFQGLSVDAVRPRPELLLRTSLVSCSLAFLLIQSHMRRSVVSVCLAVLSSAFPLGLILRHTHTHQSFRLARSTLQGLSVGSFAYVVFMDVMPRVTSANEQRISKVTLILTGFSVFTAALLL</sequence>
<dbReference type="Proteomes" id="UP001274896">
    <property type="component" value="Unassembled WGS sequence"/>
</dbReference>
<dbReference type="AlphaFoldDB" id="A0AAE0VAG4"/>
<comment type="caution">
    <text evidence="6">The sequence shown here is derived from an EMBL/GenBank/DDBJ whole genome shotgun (WGS) entry which is preliminary data.</text>
</comment>
<feature type="transmembrane region" description="Helical" evidence="5">
    <location>
        <begin position="20"/>
        <end position="39"/>
    </location>
</feature>